<organism evidence="2">
    <name type="scientific">Candidatus Kentrum sp. FM</name>
    <dbReference type="NCBI Taxonomy" id="2126340"/>
    <lineage>
        <taxon>Bacteria</taxon>
        <taxon>Pseudomonadati</taxon>
        <taxon>Pseudomonadota</taxon>
        <taxon>Gammaproteobacteria</taxon>
        <taxon>Candidatus Kentrum</taxon>
    </lineage>
</organism>
<name>A0A450SB81_9GAMM</name>
<reference evidence="2" key="1">
    <citation type="submission" date="2019-02" db="EMBL/GenBank/DDBJ databases">
        <authorList>
            <person name="Gruber-Vodicka R. H."/>
            <person name="Seah K. B. B."/>
        </authorList>
    </citation>
    <scope>NUCLEOTIDE SEQUENCE</scope>
    <source>
        <strain evidence="1">BECK_BZ163</strain>
        <strain evidence="2">BECK_BZ165</strain>
    </source>
</reference>
<evidence type="ECO:0000313" key="1">
    <source>
        <dbReference type="EMBL" id="VFJ45604.1"/>
    </source>
</evidence>
<accession>A0A450SB81</accession>
<evidence type="ECO:0000313" key="2">
    <source>
        <dbReference type="EMBL" id="VFJ49419.1"/>
    </source>
</evidence>
<proteinExistence type="predicted"/>
<dbReference type="EMBL" id="CAADFA010000071">
    <property type="protein sequence ID" value="VFJ49419.1"/>
    <property type="molecule type" value="Genomic_DNA"/>
</dbReference>
<protein>
    <submittedName>
        <fullName evidence="2">Uncharacterized protein</fullName>
    </submittedName>
</protein>
<gene>
    <name evidence="1" type="ORF">BECKFM1743A_GA0114220_100272</name>
    <name evidence="2" type="ORF">BECKFM1743C_GA0114222_100712</name>
</gene>
<sequence>MRLLLDTHVFLWLRVISVKEHTSLFVLLPSFCVAMTVT</sequence>
<dbReference type="AlphaFoldDB" id="A0A450SB81"/>
<dbReference type="EMBL" id="CAADEZ010000027">
    <property type="protein sequence ID" value="VFJ45604.1"/>
    <property type="molecule type" value="Genomic_DNA"/>
</dbReference>